<dbReference type="Pfam" id="PF01535">
    <property type="entry name" value="PPR"/>
    <property type="match status" value="8"/>
</dbReference>
<evidence type="ECO:0000313" key="5">
    <source>
        <dbReference type="Proteomes" id="UP001152523"/>
    </source>
</evidence>
<dbReference type="InterPro" id="IPR002885">
    <property type="entry name" value="PPR_rpt"/>
</dbReference>
<name>A0AAV0ETV3_9ASTE</name>
<dbReference type="GO" id="GO:0016556">
    <property type="term" value="P:mRNA modification"/>
    <property type="evidence" value="ECO:0007669"/>
    <property type="project" value="UniProtKB-ARBA"/>
</dbReference>
<keyword evidence="1" id="KW-0677">Repeat</keyword>
<gene>
    <name evidence="4" type="ORF">CEPIT_LOCUS27680</name>
</gene>
<dbReference type="EMBL" id="CAMAPF010000943">
    <property type="protein sequence ID" value="CAH9126628.1"/>
    <property type="molecule type" value="Genomic_DNA"/>
</dbReference>
<dbReference type="Pfam" id="PF13041">
    <property type="entry name" value="PPR_2"/>
    <property type="match status" value="2"/>
</dbReference>
<dbReference type="Gene3D" id="1.25.40.10">
    <property type="entry name" value="Tetratricopeptide repeat domain"/>
    <property type="match status" value="5"/>
</dbReference>
<dbReference type="InterPro" id="IPR046848">
    <property type="entry name" value="E_motif"/>
</dbReference>
<evidence type="ECO:0000256" key="1">
    <source>
        <dbReference type="ARBA" id="ARBA00022737"/>
    </source>
</evidence>
<feature type="repeat" description="PPR" evidence="3">
    <location>
        <begin position="322"/>
        <end position="356"/>
    </location>
</feature>
<dbReference type="InterPro" id="IPR011990">
    <property type="entry name" value="TPR-like_helical_dom_sf"/>
</dbReference>
<feature type="repeat" description="PPR" evidence="3">
    <location>
        <begin position="456"/>
        <end position="490"/>
    </location>
</feature>
<feature type="repeat" description="PPR" evidence="3">
    <location>
        <begin position="188"/>
        <end position="222"/>
    </location>
</feature>
<dbReference type="Proteomes" id="UP001152523">
    <property type="component" value="Unassembled WGS sequence"/>
</dbReference>
<feature type="repeat" description="PPR" evidence="3">
    <location>
        <begin position="85"/>
        <end position="119"/>
    </location>
</feature>
<dbReference type="FunFam" id="1.25.40.10:FF:000277">
    <property type="entry name" value="Pentatricopeptide repeat-containing protein, mitochondrial"/>
    <property type="match status" value="1"/>
</dbReference>
<dbReference type="PANTHER" id="PTHR47926">
    <property type="entry name" value="PENTATRICOPEPTIDE REPEAT-CONTAINING PROTEIN"/>
    <property type="match status" value="1"/>
</dbReference>
<dbReference type="PROSITE" id="PS51375">
    <property type="entry name" value="PPR"/>
    <property type="match status" value="4"/>
</dbReference>
<dbReference type="NCBIfam" id="TIGR00756">
    <property type="entry name" value="PPR"/>
    <property type="match status" value="3"/>
</dbReference>
<protein>
    <recommendedName>
        <fullName evidence="6">Pentatricopeptide repeat-containing protein</fullName>
    </recommendedName>
</protein>
<dbReference type="PANTHER" id="PTHR47926:SF436">
    <property type="entry name" value="PENTATRICOPEPTIDE REPEAT-CONTAINING PROTEIN ELI1, CHLOROPLASTIC-LIKE ISOFORM X2"/>
    <property type="match status" value="1"/>
</dbReference>
<accession>A0AAV0ETV3</accession>
<dbReference type="GO" id="GO:0005737">
    <property type="term" value="C:cytoplasm"/>
    <property type="evidence" value="ECO:0007669"/>
    <property type="project" value="UniProtKB-ARBA"/>
</dbReference>
<dbReference type="GO" id="GO:0003723">
    <property type="term" value="F:RNA binding"/>
    <property type="evidence" value="ECO:0007669"/>
    <property type="project" value="InterPro"/>
</dbReference>
<evidence type="ECO:0008006" key="6">
    <source>
        <dbReference type="Google" id="ProtNLM"/>
    </source>
</evidence>
<keyword evidence="5" id="KW-1185">Reference proteome</keyword>
<sequence>MEEHPTLTMCSTTIWKIQKHTRPHLSLMECCSTMKQLMEFHAHFISSGLSTHPAVLSSLISFASLSPAGDLDYARCLLSRIREPNSFLFNTVIRGYASSSHSAPAIVLYNSMLRYSVLPNSYTFPFVIKALSKCGADFLCVGETIHCSVTKCGHFPDLHIANSLLKMYAGFGLSQLARKLFDESSQPDVVSWNVIVDDLCRNTCFREAMCAFFKMCKHGDTQPNSVTFLSLVSSCTKESDLSTGKMIHSHIIVTIGVNISKNLGNSLLDMYCKFGDLVSAEKIFNKVQVRTLFSWTSLLDGYLLKGDLKSAVEIFHHMPVKDTTAWNVMLYGFIEAGEINSAEKIFREMPERDLVSWNSMILGYAHNNNTKIQSLHLFKEMLRVGVKLDKITLLGVFSACGGYTGKTPFLGEVIHCHMEKQNIKGEEVETALMDMYSKHGAIQKAIKVFETIARKSVLAWTVLILGLAMNSLANEALSYFHQMCEAGVKPNGVTFLGALCACSHAGLVEEGKELFRAMVEIHGMTPRSEHCGCMVDLFGRAGLLEEAEKLIQYFPPAIADDASGTWGALFGACRMHGEIGMAEKIAKKLIEIDPYHSGRYVILSNIYASENRWCDADKVRRRMKASGVQKIPGFSLIDLKSVS</sequence>
<evidence type="ECO:0000256" key="3">
    <source>
        <dbReference type="PROSITE-ProRule" id="PRU00708"/>
    </source>
</evidence>
<dbReference type="FunFam" id="1.25.40.10:FF:000470">
    <property type="entry name" value="Pentatricopeptide repeat-containing protein At5g66520"/>
    <property type="match status" value="1"/>
</dbReference>
<dbReference type="InterPro" id="IPR046960">
    <property type="entry name" value="PPR_At4g14850-like_plant"/>
</dbReference>
<comment type="caution">
    <text evidence="4">The sequence shown here is derived from an EMBL/GenBank/DDBJ whole genome shotgun (WGS) entry which is preliminary data.</text>
</comment>
<evidence type="ECO:0000313" key="4">
    <source>
        <dbReference type="EMBL" id="CAH9126628.1"/>
    </source>
</evidence>
<dbReference type="AlphaFoldDB" id="A0AAV0ETV3"/>
<organism evidence="4 5">
    <name type="scientific">Cuscuta epithymum</name>
    <dbReference type="NCBI Taxonomy" id="186058"/>
    <lineage>
        <taxon>Eukaryota</taxon>
        <taxon>Viridiplantae</taxon>
        <taxon>Streptophyta</taxon>
        <taxon>Embryophyta</taxon>
        <taxon>Tracheophyta</taxon>
        <taxon>Spermatophyta</taxon>
        <taxon>Magnoliopsida</taxon>
        <taxon>eudicotyledons</taxon>
        <taxon>Gunneridae</taxon>
        <taxon>Pentapetalae</taxon>
        <taxon>asterids</taxon>
        <taxon>lamiids</taxon>
        <taxon>Solanales</taxon>
        <taxon>Convolvulaceae</taxon>
        <taxon>Cuscuteae</taxon>
        <taxon>Cuscuta</taxon>
        <taxon>Cuscuta subgen. Cuscuta</taxon>
    </lineage>
</organism>
<reference evidence="4" key="1">
    <citation type="submission" date="2022-07" db="EMBL/GenBank/DDBJ databases">
        <authorList>
            <person name="Macas J."/>
            <person name="Novak P."/>
            <person name="Neumann P."/>
        </authorList>
    </citation>
    <scope>NUCLEOTIDE SEQUENCE</scope>
</reference>
<evidence type="ECO:0000256" key="2">
    <source>
        <dbReference type="ARBA" id="ARBA00061659"/>
    </source>
</evidence>
<comment type="similarity">
    <text evidence="2">Belongs to the PPR family. PCMP-E subfamily.</text>
</comment>
<proteinExistence type="inferred from homology"/>
<dbReference type="Pfam" id="PF20431">
    <property type="entry name" value="E_motif"/>
    <property type="match status" value="1"/>
</dbReference>